<dbReference type="GO" id="GO:0005524">
    <property type="term" value="F:ATP binding"/>
    <property type="evidence" value="ECO:0007669"/>
    <property type="project" value="UniProtKB-KW"/>
</dbReference>
<name>A0A101XRD9_9BACL</name>
<organism evidence="2 3">
    <name type="scientific">Ferroacidibacillus organovorans</name>
    <dbReference type="NCBI Taxonomy" id="1765683"/>
    <lineage>
        <taxon>Bacteria</taxon>
        <taxon>Bacillati</taxon>
        <taxon>Bacillota</taxon>
        <taxon>Bacilli</taxon>
        <taxon>Bacillales</taxon>
        <taxon>Alicyclobacillaceae</taxon>
        <taxon>Ferroacidibacillus</taxon>
    </lineage>
</organism>
<dbReference type="InterPro" id="IPR000330">
    <property type="entry name" value="SNF2_N"/>
</dbReference>
<dbReference type="PROSITE" id="PS51192">
    <property type="entry name" value="HELICASE_ATP_BIND_1"/>
    <property type="match status" value="1"/>
</dbReference>
<dbReference type="InterPro" id="IPR050496">
    <property type="entry name" value="SNF2_RAD54_helicase_repair"/>
</dbReference>
<sequence length="307" mass="34954">MRMERYTPHQTRYFAEQIMLKRPQSSIDGLASAMSGVKVDLNPHQVDAALFALKSPLSTGALLADEVGLGKTIEAGLVLAQCWSERKRRILLIVPASLRTQWRAELEEKFYIKSTILESKNYNKAKKAGVLNPFEIRDEVVICSFNLASLKANDVHATPWDLVIVDEAHRLRNVYKSGNVTGTRLRRALSGKRKLLLTATPLQNNLMELYGLVSIIDEHAFGDARTFRDMYVSVVNEEVRNHALKTRLQQFCKRTLRKQVTEYVNYTSRIAILQEYTPTADEDKLYNFVSTYLQSEKLYALPQGSEP</sequence>
<dbReference type="EMBL" id="LPVJ01000027">
    <property type="protein sequence ID" value="KUO96117.1"/>
    <property type="molecule type" value="Genomic_DNA"/>
</dbReference>
<dbReference type="SUPFAM" id="SSF52540">
    <property type="entry name" value="P-loop containing nucleoside triphosphate hydrolases"/>
    <property type="match status" value="1"/>
</dbReference>
<dbReference type="Proteomes" id="UP000053557">
    <property type="component" value="Unassembled WGS sequence"/>
</dbReference>
<accession>A0A101XRD9</accession>
<feature type="domain" description="Helicase ATP-binding" evidence="1">
    <location>
        <begin position="52"/>
        <end position="219"/>
    </location>
</feature>
<evidence type="ECO:0000313" key="2">
    <source>
        <dbReference type="EMBL" id="KUO96117.1"/>
    </source>
</evidence>
<dbReference type="InterPro" id="IPR027417">
    <property type="entry name" value="P-loop_NTPase"/>
</dbReference>
<dbReference type="Gene3D" id="3.40.50.10810">
    <property type="entry name" value="Tandem AAA-ATPase domain"/>
    <property type="match status" value="1"/>
</dbReference>
<dbReference type="PANTHER" id="PTHR45629">
    <property type="entry name" value="SNF2/RAD54 FAMILY MEMBER"/>
    <property type="match status" value="1"/>
</dbReference>
<dbReference type="InterPro" id="IPR014001">
    <property type="entry name" value="Helicase_ATP-bd"/>
</dbReference>
<comment type="caution">
    <text evidence="2">The sequence shown here is derived from an EMBL/GenBank/DDBJ whole genome shotgun (WGS) entry which is preliminary data.</text>
</comment>
<protein>
    <recommendedName>
        <fullName evidence="1">Helicase ATP-binding domain-containing protein</fullName>
    </recommendedName>
</protein>
<dbReference type="SMART" id="SM00487">
    <property type="entry name" value="DEXDc"/>
    <property type="match status" value="1"/>
</dbReference>
<reference evidence="2 3" key="1">
    <citation type="submission" date="2015-12" db="EMBL/GenBank/DDBJ databases">
        <title>Draft genome sequence of Acidibacillus ferrooxidans ITV001, isolated from a chalcopyrite acid mine drainage site in Brazil.</title>
        <authorList>
            <person name="Dall'Agnol H."/>
            <person name="Nancucheo I."/>
            <person name="Johnson B."/>
            <person name="Oliveira R."/>
            <person name="Leite L."/>
            <person name="Pylro V."/>
            <person name="Nunes G.L."/>
            <person name="Tzotzos G."/>
            <person name="Fernandes G.R."/>
            <person name="Dutra J."/>
            <person name="Orellana S.C."/>
            <person name="Oliveira G."/>
        </authorList>
    </citation>
    <scope>NUCLEOTIDE SEQUENCE [LARGE SCALE GENOMIC DNA]</scope>
    <source>
        <strain evidence="3">ITV01</strain>
    </source>
</reference>
<evidence type="ECO:0000313" key="3">
    <source>
        <dbReference type="Proteomes" id="UP000053557"/>
    </source>
</evidence>
<gene>
    <name evidence="2" type="ORF">ATW55_14385</name>
</gene>
<proteinExistence type="predicted"/>
<keyword evidence="3" id="KW-1185">Reference proteome</keyword>
<dbReference type="Pfam" id="PF00176">
    <property type="entry name" value="SNF2-rel_dom"/>
    <property type="match status" value="1"/>
</dbReference>
<dbReference type="InterPro" id="IPR038718">
    <property type="entry name" value="SNF2-like_sf"/>
</dbReference>
<dbReference type="CDD" id="cd18011">
    <property type="entry name" value="DEXDc_RapA"/>
    <property type="match status" value="1"/>
</dbReference>
<dbReference type="PANTHER" id="PTHR45629:SF7">
    <property type="entry name" value="DNA EXCISION REPAIR PROTEIN ERCC-6-RELATED"/>
    <property type="match status" value="1"/>
</dbReference>
<evidence type="ECO:0000259" key="1">
    <source>
        <dbReference type="PROSITE" id="PS51192"/>
    </source>
</evidence>
<dbReference type="GO" id="GO:0004386">
    <property type="term" value="F:helicase activity"/>
    <property type="evidence" value="ECO:0007669"/>
    <property type="project" value="UniProtKB-KW"/>
</dbReference>
<dbReference type="AlphaFoldDB" id="A0A101XRD9"/>
<dbReference type="InterPro" id="IPR057342">
    <property type="entry name" value="DEXDc_RapA"/>
</dbReference>